<sequence length="103" mass="11482">MNSLLWSFSKSIICVLLAFGKDSVVPKLVLFPQFVLGTFSVSDSSSRSSNTLSIVLFVSVSILLLFLFLSFINTNSNTVLLYHLAFCLIETLWIGWVKDNIIS</sequence>
<dbReference type="AlphaFoldDB" id="A0A8D8V316"/>
<dbReference type="EMBL" id="HBUF01355152">
    <property type="protein sequence ID" value="CAG6716888.1"/>
    <property type="molecule type" value="Transcribed_RNA"/>
</dbReference>
<organism evidence="2">
    <name type="scientific">Cacopsylla melanoneura</name>
    <dbReference type="NCBI Taxonomy" id="428564"/>
    <lineage>
        <taxon>Eukaryota</taxon>
        <taxon>Metazoa</taxon>
        <taxon>Ecdysozoa</taxon>
        <taxon>Arthropoda</taxon>
        <taxon>Hexapoda</taxon>
        <taxon>Insecta</taxon>
        <taxon>Pterygota</taxon>
        <taxon>Neoptera</taxon>
        <taxon>Paraneoptera</taxon>
        <taxon>Hemiptera</taxon>
        <taxon>Sternorrhyncha</taxon>
        <taxon>Psylloidea</taxon>
        <taxon>Psyllidae</taxon>
        <taxon>Psyllinae</taxon>
        <taxon>Cacopsylla</taxon>
    </lineage>
</organism>
<feature type="transmembrane region" description="Helical" evidence="1">
    <location>
        <begin position="52"/>
        <end position="72"/>
    </location>
</feature>
<evidence type="ECO:0000313" key="2">
    <source>
        <dbReference type="EMBL" id="CAG6716888.1"/>
    </source>
</evidence>
<reference evidence="2" key="1">
    <citation type="submission" date="2021-05" db="EMBL/GenBank/DDBJ databases">
        <authorList>
            <person name="Alioto T."/>
            <person name="Alioto T."/>
            <person name="Gomez Garrido J."/>
        </authorList>
    </citation>
    <scope>NUCLEOTIDE SEQUENCE</scope>
</reference>
<protein>
    <submittedName>
        <fullName evidence="2">Uncharacterized protein</fullName>
    </submittedName>
</protein>
<name>A0A8D8V316_9HEMI</name>
<keyword evidence="1" id="KW-0812">Transmembrane</keyword>
<accession>A0A8D8V316</accession>
<keyword evidence="1" id="KW-1133">Transmembrane helix</keyword>
<keyword evidence="1" id="KW-0472">Membrane</keyword>
<proteinExistence type="predicted"/>
<feature type="transmembrane region" description="Helical" evidence="1">
    <location>
        <begin position="79"/>
        <end position="97"/>
    </location>
</feature>
<evidence type="ECO:0000256" key="1">
    <source>
        <dbReference type="SAM" id="Phobius"/>
    </source>
</evidence>